<dbReference type="Pfam" id="PF01121">
    <property type="entry name" value="CoaE"/>
    <property type="match status" value="1"/>
</dbReference>
<keyword evidence="5" id="KW-0808">Transferase</keyword>
<dbReference type="AlphaFoldDB" id="A0A1V2ZVJ6"/>
<comment type="subcellular location">
    <subcellularLocation>
        <location evidence="5">Cytoplasm</location>
    </subcellularLocation>
</comment>
<dbReference type="RefSeq" id="WP_077244785.1">
    <property type="nucleotide sequence ID" value="NZ_MUZR01000058.1"/>
</dbReference>
<keyword evidence="5 7" id="KW-0418">Kinase</keyword>
<keyword evidence="4 5" id="KW-0173">Coenzyme A biosynthesis</keyword>
<dbReference type="Gene3D" id="3.40.50.300">
    <property type="entry name" value="P-loop containing nucleotide triphosphate hydrolases"/>
    <property type="match status" value="1"/>
</dbReference>
<evidence type="ECO:0000256" key="2">
    <source>
        <dbReference type="ARBA" id="ARBA00022741"/>
    </source>
</evidence>
<dbReference type="GO" id="GO:0004140">
    <property type="term" value="F:dephospho-CoA kinase activity"/>
    <property type="evidence" value="ECO:0007669"/>
    <property type="project" value="UniProtKB-UniRule"/>
</dbReference>
<comment type="caution">
    <text evidence="7">The sequence shown here is derived from an EMBL/GenBank/DDBJ whole genome shotgun (WGS) entry which is preliminary data.</text>
</comment>
<dbReference type="CDD" id="cd02022">
    <property type="entry name" value="DPCK"/>
    <property type="match status" value="1"/>
</dbReference>
<dbReference type="GO" id="GO:0005524">
    <property type="term" value="F:ATP binding"/>
    <property type="evidence" value="ECO:0007669"/>
    <property type="project" value="UniProtKB-UniRule"/>
</dbReference>
<keyword evidence="3 5" id="KW-0067">ATP-binding</keyword>
<keyword evidence="2 5" id="KW-0547">Nucleotide-binding</keyword>
<evidence type="ECO:0000313" key="8">
    <source>
        <dbReference type="Proteomes" id="UP000189177"/>
    </source>
</evidence>
<evidence type="ECO:0000256" key="5">
    <source>
        <dbReference type="HAMAP-Rule" id="MF_00376"/>
    </source>
</evidence>
<reference evidence="7 8" key="1">
    <citation type="submission" date="2017-02" db="EMBL/GenBank/DDBJ databases">
        <title>Genomic diversity within the haloalkaliphilic genus Thioalkalivibrio.</title>
        <authorList>
            <person name="Ahn A.-C."/>
            <person name="Meier-Kolthoff J."/>
            <person name="Overmars L."/>
            <person name="Richter M."/>
            <person name="Woyke T."/>
            <person name="Sorokin D.Y."/>
            <person name="Muyzer G."/>
        </authorList>
    </citation>
    <scope>NUCLEOTIDE SEQUENCE [LARGE SCALE GENOMIC DNA]</scope>
    <source>
        <strain evidence="7 8">HL17</strain>
    </source>
</reference>
<dbReference type="PROSITE" id="PS51219">
    <property type="entry name" value="DPCK"/>
    <property type="match status" value="1"/>
</dbReference>
<dbReference type="InterPro" id="IPR027417">
    <property type="entry name" value="P-loop_NTPase"/>
</dbReference>
<sequence>MERAGLTGGIGSGKTRVAALFAELGVPVLDADRVTRELQEPGQPLHGAIVEHFGPGVLDPRGHLDRRALAARVFADPTEREALEAIVHPRVHREIHARLERGDTDAPYALIVVPLLFEAGWEDDFVRVITVECTPEEQIERVTRRDDRTREEVAAIMERQLGANERRRRADVWIDNRDTVDDRQLRAQVLTIDRELRSLTSDG</sequence>
<protein>
    <recommendedName>
        <fullName evidence="5 6">Dephospho-CoA kinase</fullName>
        <ecNumber evidence="5 6">2.7.1.24</ecNumber>
    </recommendedName>
    <alternativeName>
        <fullName evidence="5">Dephosphocoenzyme A kinase</fullName>
    </alternativeName>
</protein>
<dbReference type="Proteomes" id="UP000189177">
    <property type="component" value="Unassembled WGS sequence"/>
</dbReference>
<evidence type="ECO:0000256" key="3">
    <source>
        <dbReference type="ARBA" id="ARBA00022840"/>
    </source>
</evidence>
<dbReference type="InterPro" id="IPR001977">
    <property type="entry name" value="Depp_CoAkinase"/>
</dbReference>
<dbReference type="STRING" id="252474.B1A74_12205"/>
<dbReference type="EMBL" id="MUZR01000058">
    <property type="protein sequence ID" value="OOC09162.1"/>
    <property type="molecule type" value="Genomic_DNA"/>
</dbReference>
<feature type="binding site" evidence="5">
    <location>
        <begin position="11"/>
        <end position="16"/>
    </location>
    <ligand>
        <name>ATP</name>
        <dbReference type="ChEBI" id="CHEBI:30616"/>
    </ligand>
</feature>
<dbReference type="EC" id="2.7.1.24" evidence="5 6"/>
<evidence type="ECO:0000256" key="6">
    <source>
        <dbReference type="NCBIfam" id="TIGR00152"/>
    </source>
</evidence>
<dbReference type="SUPFAM" id="SSF52540">
    <property type="entry name" value="P-loop containing nucleoside triphosphate hydrolases"/>
    <property type="match status" value="1"/>
</dbReference>
<evidence type="ECO:0000313" key="7">
    <source>
        <dbReference type="EMBL" id="OOC09162.1"/>
    </source>
</evidence>
<proteinExistence type="inferred from homology"/>
<dbReference type="NCBIfam" id="TIGR00152">
    <property type="entry name" value="dephospho-CoA kinase"/>
    <property type="match status" value="1"/>
</dbReference>
<comment type="pathway">
    <text evidence="5">Cofactor biosynthesis; coenzyme A biosynthesis; CoA from (R)-pantothenate: step 5/5.</text>
</comment>
<comment type="catalytic activity">
    <reaction evidence="5">
        <text>3'-dephospho-CoA + ATP = ADP + CoA + H(+)</text>
        <dbReference type="Rhea" id="RHEA:18245"/>
        <dbReference type="ChEBI" id="CHEBI:15378"/>
        <dbReference type="ChEBI" id="CHEBI:30616"/>
        <dbReference type="ChEBI" id="CHEBI:57287"/>
        <dbReference type="ChEBI" id="CHEBI:57328"/>
        <dbReference type="ChEBI" id="CHEBI:456216"/>
        <dbReference type="EC" id="2.7.1.24"/>
    </reaction>
</comment>
<keyword evidence="8" id="KW-1185">Reference proteome</keyword>
<evidence type="ECO:0000256" key="4">
    <source>
        <dbReference type="ARBA" id="ARBA00022993"/>
    </source>
</evidence>
<dbReference type="GO" id="GO:0015937">
    <property type="term" value="P:coenzyme A biosynthetic process"/>
    <property type="evidence" value="ECO:0007669"/>
    <property type="project" value="UniProtKB-UniRule"/>
</dbReference>
<name>A0A1V2ZVJ6_9GAMM</name>
<dbReference type="HAMAP" id="MF_00376">
    <property type="entry name" value="Dephospho_CoA_kinase"/>
    <property type="match status" value="1"/>
</dbReference>
<keyword evidence="5" id="KW-0963">Cytoplasm</keyword>
<gene>
    <name evidence="5" type="primary">coaE</name>
    <name evidence="7" type="ORF">B1A74_12205</name>
</gene>
<dbReference type="PANTHER" id="PTHR10695:SF46">
    <property type="entry name" value="BIFUNCTIONAL COENZYME A SYNTHASE-RELATED"/>
    <property type="match status" value="1"/>
</dbReference>
<comment type="function">
    <text evidence="5">Catalyzes the phosphorylation of the 3'-hydroxyl group of dephosphocoenzyme A to form coenzyme A.</text>
</comment>
<dbReference type="GO" id="GO:0005737">
    <property type="term" value="C:cytoplasm"/>
    <property type="evidence" value="ECO:0007669"/>
    <property type="project" value="UniProtKB-SubCell"/>
</dbReference>
<accession>A0A1V2ZVJ6</accession>
<dbReference type="PANTHER" id="PTHR10695">
    <property type="entry name" value="DEPHOSPHO-COA KINASE-RELATED"/>
    <property type="match status" value="1"/>
</dbReference>
<evidence type="ECO:0000256" key="1">
    <source>
        <dbReference type="ARBA" id="ARBA00009018"/>
    </source>
</evidence>
<dbReference type="UniPathway" id="UPA00241">
    <property type="reaction ID" value="UER00356"/>
</dbReference>
<dbReference type="OrthoDB" id="9812943at2"/>
<comment type="similarity">
    <text evidence="1 5">Belongs to the CoaE family.</text>
</comment>
<organism evidence="7 8">
    <name type="scientific">Thioalkalivibrio halophilus</name>
    <dbReference type="NCBI Taxonomy" id="252474"/>
    <lineage>
        <taxon>Bacteria</taxon>
        <taxon>Pseudomonadati</taxon>
        <taxon>Pseudomonadota</taxon>
        <taxon>Gammaproteobacteria</taxon>
        <taxon>Chromatiales</taxon>
        <taxon>Ectothiorhodospiraceae</taxon>
        <taxon>Thioalkalivibrio</taxon>
    </lineage>
</organism>